<accession>F7XWC8</accession>
<feature type="domain" description="PDZ" evidence="1">
    <location>
        <begin position="276"/>
        <end position="331"/>
    </location>
</feature>
<keyword evidence="2" id="KW-0645">Protease</keyword>
<gene>
    <name evidence="2" type="primary">degQ</name>
    <name evidence="2" type="ordered locus">midi_00680</name>
</gene>
<dbReference type="HOGENOM" id="CLU_554201_0_0_5"/>
<dbReference type="Proteomes" id="UP000006639">
    <property type="component" value="Chromosome"/>
</dbReference>
<organism evidence="2 3">
    <name type="scientific">Midichloria mitochondrii (strain IricVA)</name>
    <dbReference type="NCBI Taxonomy" id="696127"/>
    <lineage>
        <taxon>Bacteria</taxon>
        <taxon>Pseudomonadati</taxon>
        <taxon>Pseudomonadota</taxon>
        <taxon>Alphaproteobacteria</taxon>
        <taxon>Rickettsiales</taxon>
        <taxon>Candidatus Midichloriaceae</taxon>
        <taxon>Candidatus Midichloria</taxon>
    </lineage>
</organism>
<dbReference type="AlphaFoldDB" id="F7XWC8"/>
<dbReference type="EC" id="3.4.21.-" evidence="2"/>
<name>F7XWC8_MIDMI</name>
<dbReference type="PANTHER" id="PTHR46366:SF1">
    <property type="entry name" value="PDZ DOMAIN-CONTAINING PROTEIN C1685.05"/>
    <property type="match status" value="1"/>
</dbReference>
<dbReference type="Gene3D" id="2.30.42.10">
    <property type="match status" value="1"/>
</dbReference>
<dbReference type="Gene3D" id="2.40.10.120">
    <property type="match status" value="1"/>
</dbReference>
<keyword evidence="2" id="KW-0378">Hydrolase</keyword>
<dbReference type="SUPFAM" id="SSF50156">
    <property type="entry name" value="PDZ domain-like"/>
    <property type="match status" value="1"/>
</dbReference>
<dbReference type="EMBL" id="CP002130">
    <property type="protein sequence ID" value="AEI88977.1"/>
    <property type="molecule type" value="Genomic_DNA"/>
</dbReference>
<dbReference type="InterPro" id="IPR036034">
    <property type="entry name" value="PDZ_sf"/>
</dbReference>
<dbReference type="InterPro" id="IPR001478">
    <property type="entry name" value="PDZ"/>
</dbReference>
<reference evidence="2 3" key="1">
    <citation type="journal article" date="2011" name="Mol. Biol. Evol.">
        <title>Phylogenomic evidence for the presence of a flagellum and cbb3 oxidase in the free-living mitochondrial ancestor.</title>
        <authorList>
            <person name="Sassera D."/>
            <person name="Lo N."/>
            <person name="Epis S."/>
            <person name="D'Auria G."/>
            <person name="Montagna M."/>
            <person name="Comandatore F."/>
            <person name="Horner D."/>
            <person name="Pereto J."/>
            <person name="Luciano A.M."/>
            <person name="Franciosi F."/>
            <person name="Ferri E."/>
            <person name="Crotti E."/>
            <person name="Bazzocchi C."/>
            <person name="Daffonchio D."/>
            <person name="Sacchi L."/>
            <person name="Moya A."/>
            <person name="Latorre A."/>
            <person name="Bandi C."/>
        </authorList>
    </citation>
    <scope>NUCLEOTIDE SEQUENCE [LARGE SCALE GENOMIC DNA]</scope>
    <source>
        <strain evidence="2 3">IricVA</strain>
    </source>
</reference>
<dbReference type="PROSITE" id="PS50106">
    <property type="entry name" value="PDZ"/>
    <property type="match status" value="1"/>
</dbReference>
<dbReference type="STRING" id="696127.midi_00680"/>
<evidence type="ECO:0000259" key="1">
    <source>
        <dbReference type="PROSITE" id="PS50106"/>
    </source>
</evidence>
<proteinExistence type="predicted"/>
<dbReference type="GO" id="GO:0004252">
    <property type="term" value="F:serine-type endopeptidase activity"/>
    <property type="evidence" value="ECO:0007669"/>
    <property type="project" value="InterPro"/>
</dbReference>
<dbReference type="PANTHER" id="PTHR46366">
    <property type="entry name" value="PRO-APOPTOTIC SERINE PROTEASE NMA111"/>
    <property type="match status" value="1"/>
</dbReference>
<dbReference type="SMART" id="SM00228">
    <property type="entry name" value="PDZ"/>
    <property type="match status" value="1"/>
</dbReference>
<dbReference type="SUPFAM" id="SSF50494">
    <property type="entry name" value="Trypsin-like serine proteases"/>
    <property type="match status" value="1"/>
</dbReference>
<dbReference type="Pfam" id="PF13365">
    <property type="entry name" value="Trypsin_2"/>
    <property type="match status" value="1"/>
</dbReference>
<sequence length="498" mass="55759">MRLFKIFLLILLLVFCFVEPVSAKEKLIKDKGDKVDKVSLLKKGVVNVKVNVIKSAYNLKGEYFGSGFLVDKKLGLVLTNAHIAKSSELQELLLTFFNGKEVPAKLIYQDPWQDLSVLKIDPAELPHDCVELELASYEPKTEQKILIIGNNQNNNFSVQEGVINSLYNSASFFPGQHLAISVNVKGGASGSPIFDERGQVIGIVFGGSETFVNGLPVQYINDILFTLKNNKTPNRKDTGAILGFRSLDRLVKFYNFPKKVADDYIIRNPSYMNLALTVKGSLANSPAAKLLNPGDIIWKINGKEVGANLYLLQKIINEAGDKINLTIYRNGQRQELEINLYDLNKSKLKRMLLVADTVFFEVDDVMRLVSGAPLGAVLVKNIEQGSSFDVFPYGGFQNFGYMPLAQILNIDNQTINSLDDIAKIIPNLMAKKHFSISYKNLVSYSGYDYWPMLSKSVMSAEVTYNSYGTQPVLLEFDDNTLEWKSNFILNQDNDNIEQ</sequence>
<evidence type="ECO:0000313" key="2">
    <source>
        <dbReference type="EMBL" id="AEI88977.1"/>
    </source>
</evidence>
<dbReference type="OrthoDB" id="7160517at2"/>
<dbReference type="InterPro" id="IPR009003">
    <property type="entry name" value="Peptidase_S1_PA"/>
</dbReference>
<protein>
    <submittedName>
        <fullName evidence="2">Serine protease</fullName>
        <ecNumber evidence="2">3.4.21.-</ecNumber>
    </submittedName>
</protein>
<dbReference type="InterPro" id="IPR001940">
    <property type="entry name" value="Peptidase_S1C"/>
</dbReference>
<dbReference type="Pfam" id="PF13180">
    <property type="entry name" value="PDZ_2"/>
    <property type="match status" value="1"/>
</dbReference>
<dbReference type="GO" id="GO:0006508">
    <property type="term" value="P:proteolysis"/>
    <property type="evidence" value="ECO:0007669"/>
    <property type="project" value="UniProtKB-KW"/>
</dbReference>
<evidence type="ECO:0000313" key="3">
    <source>
        <dbReference type="Proteomes" id="UP000006639"/>
    </source>
</evidence>
<dbReference type="PRINTS" id="PR00834">
    <property type="entry name" value="PROTEASES2C"/>
</dbReference>
<dbReference type="KEGG" id="mmn:midi_00680"/>
<dbReference type="RefSeq" id="WP_013951183.1">
    <property type="nucleotide sequence ID" value="NC_015722.1"/>
</dbReference>
<keyword evidence="3" id="KW-1185">Reference proteome</keyword>